<organism evidence="1">
    <name type="scientific">Arundo donax</name>
    <name type="common">Giant reed</name>
    <name type="synonym">Donax arundinaceus</name>
    <dbReference type="NCBI Taxonomy" id="35708"/>
    <lineage>
        <taxon>Eukaryota</taxon>
        <taxon>Viridiplantae</taxon>
        <taxon>Streptophyta</taxon>
        <taxon>Embryophyta</taxon>
        <taxon>Tracheophyta</taxon>
        <taxon>Spermatophyta</taxon>
        <taxon>Magnoliopsida</taxon>
        <taxon>Liliopsida</taxon>
        <taxon>Poales</taxon>
        <taxon>Poaceae</taxon>
        <taxon>PACMAD clade</taxon>
        <taxon>Arundinoideae</taxon>
        <taxon>Arundineae</taxon>
        <taxon>Arundo</taxon>
    </lineage>
</organism>
<sequence>MISKPSDIILHITPQSPTNNQLFEKKKKLLLSTYS</sequence>
<proteinExistence type="predicted"/>
<accession>A0A0A9BY53</accession>
<dbReference type="AlphaFoldDB" id="A0A0A9BY53"/>
<evidence type="ECO:0000313" key="1">
    <source>
        <dbReference type="EMBL" id="JAD68246.1"/>
    </source>
</evidence>
<reference evidence="1" key="1">
    <citation type="submission" date="2014-09" db="EMBL/GenBank/DDBJ databases">
        <authorList>
            <person name="Magalhaes I.L.F."/>
            <person name="Oliveira U."/>
            <person name="Santos F.R."/>
            <person name="Vidigal T.H.D.A."/>
            <person name="Brescovit A.D."/>
            <person name="Santos A.J."/>
        </authorList>
    </citation>
    <scope>NUCLEOTIDE SEQUENCE</scope>
    <source>
        <tissue evidence="1">Shoot tissue taken approximately 20 cm above the soil surface</tissue>
    </source>
</reference>
<reference evidence="1" key="2">
    <citation type="journal article" date="2015" name="Data Brief">
        <title>Shoot transcriptome of the giant reed, Arundo donax.</title>
        <authorList>
            <person name="Barrero R.A."/>
            <person name="Guerrero F.D."/>
            <person name="Moolhuijzen P."/>
            <person name="Goolsby J.A."/>
            <person name="Tidwell J."/>
            <person name="Bellgard S.E."/>
            <person name="Bellgard M.I."/>
        </authorList>
    </citation>
    <scope>NUCLEOTIDE SEQUENCE</scope>
    <source>
        <tissue evidence="1">Shoot tissue taken approximately 20 cm above the soil surface</tissue>
    </source>
</reference>
<dbReference type="EMBL" id="GBRH01229649">
    <property type="protein sequence ID" value="JAD68246.1"/>
    <property type="molecule type" value="Transcribed_RNA"/>
</dbReference>
<name>A0A0A9BY53_ARUDO</name>
<protein>
    <submittedName>
        <fullName evidence="1">Uncharacterized protein</fullName>
    </submittedName>
</protein>